<evidence type="ECO:0000313" key="1">
    <source>
        <dbReference type="EMBL" id="WYX99620.1"/>
    </source>
</evidence>
<proteinExistence type="predicted"/>
<reference evidence="1 2" key="1">
    <citation type="submission" date="2023-09" db="EMBL/GenBank/DDBJ databases">
        <authorList>
            <person name="Golyshina O.V."/>
            <person name="Lunev E.A."/>
            <person name="Bargiela R."/>
            <person name="Gaines M.C."/>
            <person name="Daum B."/>
            <person name="Bale N.J."/>
            <person name="Koenen M."/>
            <person name="Sinninghe Damst J.S."/>
            <person name="Yakimov M."/>
            <person name="Golyshin P.N."/>
        </authorList>
    </citation>
    <scope>NUCLEOTIDE SEQUENCE [LARGE SCALE GENOMIC DNA]</scope>
    <source>
        <strain evidence="1 2">M1</strain>
    </source>
</reference>
<name>A0AAX4NDS7_9ARCH</name>
<dbReference type="AlphaFoldDB" id="A0AAX4NDS7"/>
<sequence>MIDLHPEDLGGETGEKLLNYIRNRRWFGQKSLAPESIKVLDIATLDSQDLIFILILEIGFHEGGSALYSFPLAISLKEEEGTIASIDFRGLRMFLCDAFFQPAYTKAMILGIAAESEIKGMAGTVKFSKTGFFRMPAFQEFETVKSEQSNSSSIVDRGIIVKNYRYLQSGENPDLEMALALRVRSGFSNVPMPMGYAVYEGKGMRLYLAGCSEFLDGSVDAWSYYTGKFISLAEKPETFPLLKCDIVRLGEELGGITGSMHRSLSHIEEGAFRPEPVQLSDLHDIVTGSLSYIRECFELLKPYIEKNEKYTERFLKIVGKIHLNALGERMLSGLALSGMKKIRVHGDYHLGQILIWRDSFYIIDFEGEPVRSMEERRKKQSPMKDLAGIIRSMDYLVSYIILKTGNKRLAKDKEILLRKVRETLIDSYRKAFTGCPEIFSDDSEKFNELLDLYILEKASYELLYEINNRPAWIEIPLIPVMDILESSTATGEDHKGSA</sequence>
<dbReference type="GeneID" id="95966878"/>
<dbReference type="Gene3D" id="3.90.1200.10">
    <property type="match status" value="1"/>
</dbReference>
<dbReference type="KEGG" id="omr:OXIME_000155"/>
<accession>A0AAX4NDS7</accession>
<evidence type="ECO:0000313" key="2">
    <source>
        <dbReference type="Proteomes" id="UP001451606"/>
    </source>
</evidence>
<gene>
    <name evidence="1" type="ORF">OXIME_000155</name>
</gene>
<dbReference type="InterPro" id="IPR011009">
    <property type="entry name" value="Kinase-like_dom_sf"/>
</dbReference>
<dbReference type="SUPFAM" id="SSF56112">
    <property type="entry name" value="Protein kinase-like (PK-like)"/>
    <property type="match status" value="1"/>
</dbReference>
<protein>
    <recommendedName>
        <fullName evidence="3">Maltokinase</fullName>
    </recommendedName>
</protein>
<dbReference type="EMBL" id="CP133772">
    <property type="protein sequence ID" value="WYX99620.1"/>
    <property type="molecule type" value="Genomic_DNA"/>
</dbReference>
<dbReference type="Proteomes" id="UP001451606">
    <property type="component" value="Chromosome"/>
</dbReference>
<organism evidence="1 2">
    <name type="scientific">Oxyplasma meridianum</name>
    <dbReference type="NCBI Taxonomy" id="3073602"/>
    <lineage>
        <taxon>Archaea</taxon>
        <taxon>Methanobacteriati</taxon>
        <taxon>Thermoplasmatota</taxon>
        <taxon>Thermoplasmata</taxon>
        <taxon>Thermoplasmatales</taxon>
        <taxon>Thermoplasmataceae</taxon>
        <taxon>Oxyplasma</taxon>
    </lineage>
</organism>
<evidence type="ECO:0008006" key="3">
    <source>
        <dbReference type="Google" id="ProtNLM"/>
    </source>
</evidence>
<dbReference type="RefSeq" id="WP_393971588.1">
    <property type="nucleotide sequence ID" value="NZ_CP133772.1"/>
</dbReference>
<keyword evidence="2" id="KW-1185">Reference proteome</keyword>